<proteinExistence type="predicted"/>
<organism evidence="1 2">
    <name type="scientific">Magnetospirillum moscoviense</name>
    <dbReference type="NCBI Taxonomy" id="1437059"/>
    <lineage>
        <taxon>Bacteria</taxon>
        <taxon>Pseudomonadati</taxon>
        <taxon>Pseudomonadota</taxon>
        <taxon>Alphaproteobacteria</taxon>
        <taxon>Rhodospirillales</taxon>
        <taxon>Rhodospirillaceae</taxon>
        <taxon>Magnetospirillum</taxon>
    </lineage>
</organism>
<dbReference type="RefSeq" id="WP_068496858.1">
    <property type="nucleotide sequence ID" value="NZ_LWQU01000029.1"/>
</dbReference>
<dbReference type="EMBL" id="LWQU01000029">
    <property type="protein sequence ID" value="OAN64795.1"/>
    <property type="molecule type" value="Genomic_DNA"/>
</dbReference>
<dbReference type="STRING" id="1437059.A6A05_18940"/>
<accession>A0A178N1S7</accession>
<protein>
    <submittedName>
        <fullName evidence="1">Uncharacterized protein</fullName>
    </submittedName>
</protein>
<keyword evidence="2" id="KW-1185">Reference proteome</keyword>
<name>A0A178N1S7_9PROT</name>
<sequence>MIIFVKDGLVVAWYDDTNAPGAEAHPGWERAWVPDAVALDVSDPIVIPDPRPGLSGLALAQAKHELVELDAVLPRAVEDMSVAMAAAGVVLTLPPVMRERMTRKAALRTVVAGADGHA</sequence>
<evidence type="ECO:0000313" key="2">
    <source>
        <dbReference type="Proteomes" id="UP000078543"/>
    </source>
</evidence>
<evidence type="ECO:0000313" key="1">
    <source>
        <dbReference type="EMBL" id="OAN64795.1"/>
    </source>
</evidence>
<reference evidence="1 2" key="1">
    <citation type="submission" date="2016-04" db="EMBL/GenBank/DDBJ databases">
        <title>Draft genome sequence of freshwater magnetotactic bacteria Magnetospirillum marisnigri SP-1 and Magnetospirillum moscoviense BB-1.</title>
        <authorList>
            <person name="Koziaeva V."/>
            <person name="Dziuba M.V."/>
            <person name="Ivanov T.M."/>
            <person name="Kuznetsov B."/>
            <person name="Grouzdev D.S."/>
        </authorList>
    </citation>
    <scope>NUCLEOTIDE SEQUENCE [LARGE SCALE GENOMIC DNA]</scope>
    <source>
        <strain evidence="1 2">BB-1</strain>
    </source>
</reference>
<dbReference type="AlphaFoldDB" id="A0A178N1S7"/>
<comment type="caution">
    <text evidence="1">The sequence shown here is derived from an EMBL/GenBank/DDBJ whole genome shotgun (WGS) entry which is preliminary data.</text>
</comment>
<gene>
    <name evidence="1" type="ORF">A6A05_18940</name>
</gene>
<dbReference type="Proteomes" id="UP000078543">
    <property type="component" value="Unassembled WGS sequence"/>
</dbReference>